<dbReference type="EMBL" id="PFQF01000042">
    <property type="protein sequence ID" value="PJA20018.1"/>
    <property type="molecule type" value="Genomic_DNA"/>
</dbReference>
<evidence type="ECO:0000313" key="3">
    <source>
        <dbReference type="Proteomes" id="UP000230137"/>
    </source>
</evidence>
<reference evidence="3" key="1">
    <citation type="submission" date="2017-09" db="EMBL/GenBank/DDBJ databases">
        <title>Depth-based differentiation of microbial function through sediment-hosted aquifers and enrichment of novel symbionts in the deep terrestrial subsurface.</title>
        <authorList>
            <person name="Probst A.J."/>
            <person name="Ladd B."/>
            <person name="Jarett J.K."/>
            <person name="Geller-Mcgrath D.E."/>
            <person name="Sieber C.M.K."/>
            <person name="Emerson J.B."/>
            <person name="Anantharaman K."/>
            <person name="Thomas B.C."/>
            <person name="Malmstrom R."/>
            <person name="Stieglmeier M."/>
            <person name="Klingl A."/>
            <person name="Woyke T."/>
            <person name="Ryan C.M."/>
            <person name="Banfield J.F."/>
        </authorList>
    </citation>
    <scope>NUCLEOTIDE SEQUENCE [LARGE SCALE GENOMIC DNA]</scope>
</reference>
<comment type="caution">
    <text evidence="2">The sequence shown here is derived from an EMBL/GenBank/DDBJ whole genome shotgun (WGS) entry which is preliminary data.</text>
</comment>
<dbReference type="InterPro" id="IPR043519">
    <property type="entry name" value="NT_sf"/>
</dbReference>
<name>A0A2M7W3F0_9BACT</name>
<dbReference type="PANTHER" id="PTHR43449">
    <property type="entry name" value="NUCLEOTIDYLTRANSFERASE"/>
    <property type="match status" value="1"/>
</dbReference>
<sequence>MVRNCTEDREMDNTKNIDKSVLAKAKKYRKLLEENGVKISAFYLFGSQAQGTAKPGSDIDIGVVSSDFTKDRITEAVKLDLLGDKIDSAIEPHPFSPEEFKDKYYLLAQEVSKTGIKV</sequence>
<organism evidence="2 3">
    <name type="scientific">Candidatus Berkelbacteria bacterium CG_4_10_14_0_2_um_filter_35_9_33_12</name>
    <dbReference type="NCBI Taxonomy" id="1974499"/>
    <lineage>
        <taxon>Bacteria</taxon>
        <taxon>Candidatus Berkelbacteria</taxon>
    </lineage>
</organism>
<dbReference type="InterPro" id="IPR002934">
    <property type="entry name" value="Polymerase_NTP_transf_dom"/>
</dbReference>
<proteinExistence type="predicted"/>
<dbReference type="Proteomes" id="UP000230137">
    <property type="component" value="Unassembled WGS sequence"/>
</dbReference>
<dbReference type="PANTHER" id="PTHR43449:SF1">
    <property type="entry name" value="POLYMERASE BETA NUCLEOTIDYLTRANSFERASE DOMAIN-CONTAINING PROTEIN"/>
    <property type="match status" value="1"/>
</dbReference>
<dbReference type="SUPFAM" id="SSF81301">
    <property type="entry name" value="Nucleotidyltransferase"/>
    <property type="match status" value="1"/>
</dbReference>
<dbReference type="AlphaFoldDB" id="A0A2M7W3F0"/>
<protein>
    <recommendedName>
        <fullName evidence="1">Polymerase nucleotidyl transferase domain-containing protein</fullName>
    </recommendedName>
</protein>
<evidence type="ECO:0000313" key="2">
    <source>
        <dbReference type="EMBL" id="PJA20018.1"/>
    </source>
</evidence>
<dbReference type="Gene3D" id="3.30.460.10">
    <property type="entry name" value="Beta Polymerase, domain 2"/>
    <property type="match status" value="1"/>
</dbReference>
<feature type="domain" description="Polymerase nucleotidyl transferase" evidence="1">
    <location>
        <begin position="26"/>
        <end position="86"/>
    </location>
</feature>
<accession>A0A2M7W3F0</accession>
<evidence type="ECO:0000259" key="1">
    <source>
        <dbReference type="Pfam" id="PF01909"/>
    </source>
</evidence>
<dbReference type="GO" id="GO:0016779">
    <property type="term" value="F:nucleotidyltransferase activity"/>
    <property type="evidence" value="ECO:0007669"/>
    <property type="project" value="InterPro"/>
</dbReference>
<dbReference type="Pfam" id="PF01909">
    <property type="entry name" value="NTP_transf_2"/>
    <property type="match status" value="1"/>
</dbReference>
<dbReference type="CDD" id="cd05403">
    <property type="entry name" value="NT_KNTase_like"/>
    <property type="match status" value="1"/>
</dbReference>
<gene>
    <name evidence="2" type="ORF">COX60_03060</name>
</gene>